<dbReference type="RefSeq" id="WP_251935979.1">
    <property type="nucleotide sequence ID" value="NZ_CP098747.1"/>
</dbReference>
<evidence type="ECO:0000256" key="2">
    <source>
        <dbReference type="ARBA" id="ARBA00003444"/>
    </source>
</evidence>
<dbReference type="PANTHER" id="PTHR42885:SF1">
    <property type="entry name" value="THREONINE-PHOSPHATE DECARBOXYLASE"/>
    <property type="match status" value="1"/>
</dbReference>
<dbReference type="EC" id="4.1.1.81" evidence="4"/>
<dbReference type="Proteomes" id="UP001056291">
    <property type="component" value="Chromosome"/>
</dbReference>
<dbReference type="SUPFAM" id="SSF53383">
    <property type="entry name" value="PLP-dependent transferases"/>
    <property type="match status" value="1"/>
</dbReference>
<evidence type="ECO:0000313" key="12">
    <source>
        <dbReference type="Proteomes" id="UP001056291"/>
    </source>
</evidence>
<dbReference type="Gene3D" id="3.40.640.10">
    <property type="entry name" value="Type I PLP-dependent aspartate aminotransferase-like (Major domain)"/>
    <property type="match status" value="1"/>
</dbReference>
<feature type="domain" description="Aminotransferase class I/classII large" evidence="10">
    <location>
        <begin position="70"/>
        <end position="331"/>
    </location>
</feature>
<dbReference type="InterPro" id="IPR015422">
    <property type="entry name" value="PyrdxlP-dep_Trfase_small"/>
</dbReference>
<evidence type="ECO:0000256" key="9">
    <source>
        <dbReference type="ARBA" id="ARBA00048531"/>
    </source>
</evidence>
<dbReference type="Pfam" id="PF00155">
    <property type="entry name" value="Aminotran_1_2"/>
    <property type="match status" value="1"/>
</dbReference>
<dbReference type="GO" id="GO:0048472">
    <property type="term" value="F:threonine-phosphate decarboxylase activity"/>
    <property type="evidence" value="ECO:0007669"/>
    <property type="project" value="UniProtKB-EC"/>
</dbReference>
<dbReference type="InterPro" id="IPR005860">
    <property type="entry name" value="CobD"/>
</dbReference>
<evidence type="ECO:0000256" key="1">
    <source>
        <dbReference type="ARBA" id="ARBA00001933"/>
    </source>
</evidence>
<dbReference type="EMBL" id="CP098747">
    <property type="protein sequence ID" value="USG62308.1"/>
    <property type="molecule type" value="Genomic_DNA"/>
</dbReference>
<keyword evidence="12" id="KW-1185">Reference proteome</keyword>
<evidence type="ECO:0000256" key="6">
    <source>
        <dbReference type="ARBA" id="ARBA00022898"/>
    </source>
</evidence>
<reference evidence="11" key="1">
    <citation type="submission" date="2022-06" db="EMBL/GenBank/DDBJ databases">
        <title>Sneathiella actinostolidae sp. nov., isolated from a sea anemonein the Western Pacific Ocean.</title>
        <authorList>
            <person name="Wei M.J."/>
        </authorList>
    </citation>
    <scope>NUCLEOTIDE SEQUENCE</scope>
    <source>
        <strain evidence="11">PHK-P5</strain>
    </source>
</reference>
<gene>
    <name evidence="11" type="primary">cobD</name>
    <name evidence="11" type="ORF">NBZ79_04860</name>
</gene>
<name>A0ABY4W537_9PROT</name>
<evidence type="ECO:0000313" key="11">
    <source>
        <dbReference type="EMBL" id="USG62308.1"/>
    </source>
</evidence>
<dbReference type="InterPro" id="IPR015421">
    <property type="entry name" value="PyrdxlP-dep_Trfase_major"/>
</dbReference>
<evidence type="ECO:0000256" key="8">
    <source>
        <dbReference type="ARBA" id="ARBA00029996"/>
    </source>
</evidence>
<dbReference type="PROSITE" id="PS00105">
    <property type="entry name" value="AA_TRANSFER_CLASS_1"/>
    <property type="match status" value="1"/>
</dbReference>
<accession>A0ABY4W537</accession>
<organism evidence="11 12">
    <name type="scientific">Sneathiella marina</name>
    <dbReference type="NCBI Taxonomy" id="2950108"/>
    <lineage>
        <taxon>Bacteria</taxon>
        <taxon>Pseudomonadati</taxon>
        <taxon>Pseudomonadota</taxon>
        <taxon>Alphaproteobacteria</taxon>
        <taxon>Sneathiellales</taxon>
        <taxon>Sneathiellaceae</taxon>
        <taxon>Sneathiella</taxon>
    </lineage>
</organism>
<dbReference type="NCBIfam" id="TIGR01140">
    <property type="entry name" value="L_thr_O3P_dcar"/>
    <property type="match status" value="1"/>
</dbReference>
<evidence type="ECO:0000256" key="5">
    <source>
        <dbReference type="ARBA" id="ARBA00022573"/>
    </source>
</evidence>
<keyword evidence="6" id="KW-0663">Pyridoxal phosphate</keyword>
<dbReference type="CDD" id="cd00609">
    <property type="entry name" value="AAT_like"/>
    <property type="match status" value="1"/>
</dbReference>
<keyword evidence="7 11" id="KW-0456">Lyase</keyword>
<comment type="cofactor">
    <cofactor evidence="1">
        <name>pyridoxal 5'-phosphate</name>
        <dbReference type="ChEBI" id="CHEBI:597326"/>
    </cofactor>
</comment>
<comment type="catalytic activity">
    <reaction evidence="9">
        <text>O-phospho-L-threonine + H(+) = (R)-1-aminopropan-2-yl phosphate + CO2</text>
        <dbReference type="Rhea" id="RHEA:11492"/>
        <dbReference type="ChEBI" id="CHEBI:15378"/>
        <dbReference type="ChEBI" id="CHEBI:16526"/>
        <dbReference type="ChEBI" id="CHEBI:58563"/>
        <dbReference type="ChEBI" id="CHEBI:58675"/>
        <dbReference type="EC" id="4.1.1.81"/>
    </reaction>
</comment>
<evidence type="ECO:0000256" key="4">
    <source>
        <dbReference type="ARBA" id="ARBA00012285"/>
    </source>
</evidence>
<comment type="pathway">
    <text evidence="3">Cofactor biosynthesis; adenosylcobalamin biosynthesis.</text>
</comment>
<dbReference type="InterPro" id="IPR004838">
    <property type="entry name" value="NHTrfase_class1_PyrdxlP-BS"/>
</dbReference>
<comment type="function">
    <text evidence="2">Decarboxylates L-threonine-O-3-phosphate to yield (R)-1-amino-2-propanol O-2-phosphate, the precursor for the linkage between the nucleotide loop and the corrin ring in cobalamin.</text>
</comment>
<dbReference type="InterPro" id="IPR004839">
    <property type="entry name" value="Aminotransferase_I/II_large"/>
</dbReference>
<protein>
    <recommendedName>
        <fullName evidence="4">threonine-phosphate decarboxylase</fullName>
        <ecNumber evidence="4">4.1.1.81</ecNumber>
    </recommendedName>
    <alternativeName>
        <fullName evidence="8">L-threonine-O-3-phosphate decarboxylase</fullName>
    </alternativeName>
</protein>
<dbReference type="PANTHER" id="PTHR42885">
    <property type="entry name" value="HISTIDINOL-PHOSPHATE AMINOTRANSFERASE-RELATED"/>
    <property type="match status" value="1"/>
</dbReference>
<evidence type="ECO:0000256" key="3">
    <source>
        <dbReference type="ARBA" id="ARBA00004953"/>
    </source>
</evidence>
<evidence type="ECO:0000259" key="10">
    <source>
        <dbReference type="Pfam" id="PF00155"/>
    </source>
</evidence>
<dbReference type="InterPro" id="IPR015424">
    <property type="entry name" value="PyrdxlP-dep_Trfase"/>
</dbReference>
<dbReference type="Gene3D" id="3.90.1150.10">
    <property type="entry name" value="Aspartate Aminotransferase, domain 1"/>
    <property type="match status" value="1"/>
</dbReference>
<proteinExistence type="predicted"/>
<sequence>MAAQRRSTTYNRSLFHGGDLQWAQSYFSQAKGPWLDLSTGINPRAYPIPAISPEAWQRLPGGGEEQSMLAAAKKFYGASRSAKICAVPGTQLSIQMIPRLYARSQVDILSPTYAEHAASWKQAGHQVREISCLKEISEKARFVIVVHPNNPDGKTFEKSKLVALSNRLRSRNGQLIIDEAFADTNQDCSLVSEISQDGPLILKSFGKFFGLAGLRLGFCLGPATTIDDLRQSLGPWAVSGVAMEIATKALQDDIWISQTRRSLNTASEQLETLLREFGFNIIGRSSLFCCVQIDSSDKLFEYLCERGIYCRMFPERPGFLRFGLPNTEEDWQRFTAALCGWQKMAQTHLSD</sequence>
<evidence type="ECO:0000256" key="7">
    <source>
        <dbReference type="ARBA" id="ARBA00023239"/>
    </source>
</evidence>
<keyword evidence="5" id="KW-0169">Cobalamin biosynthesis</keyword>